<dbReference type="PANTHER" id="PTHR42760">
    <property type="entry name" value="SHORT-CHAIN DEHYDROGENASES/REDUCTASES FAMILY MEMBER"/>
    <property type="match status" value="1"/>
</dbReference>
<accession>A0ABU0FGN1</accession>
<dbReference type="InterPro" id="IPR036291">
    <property type="entry name" value="NAD(P)-bd_dom_sf"/>
</dbReference>
<dbReference type="EMBL" id="JAUSVK010000001">
    <property type="protein sequence ID" value="MDQ0393258.1"/>
    <property type="molecule type" value="Genomic_DNA"/>
</dbReference>
<evidence type="ECO:0000313" key="3">
    <source>
        <dbReference type="Proteomes" id="UP001237448"/>
    </source>
</evidence>
<gene>
    <name evidence="2" type="ORF">J3R73_003050</name>
</gene>
<proteinExistence type="inferred from homology"/>
<organism evidence="2 3">
    <name type="scientific">Labrys monachus</name>
    <dbReference type="NCBI Taxonomy" id="217067"/>
    <lineage>
        <taxon>Bacteria</taxon>
        <taxon>Pseudomonadati</taxon>
        <taxon>Pseudomonadota</taxon>
        <taxon>Alphaproteobacteria</taxon>
        <taxon>Hyphomicrobiales</taxon>
        <taxon>Xanthobacteraceae</taxon>
        <taxon>Labrys</taxon>
    </lineage>
</organism>
<dbReference type="SUPFAM" id="SSF51735">
    <property type="entry name" value="NAD(P)-binding Rossmann-fold domains"/>
    <property type="match status" value="1"/>
</dbReference>
<dbReference type="Proteomes" id="UP001237448">
    <property type="component" value="Unassembled WGS sequence"/>
</dbReference>
<name>A0ABU0FGN1_9HYPH</name>
<dbReference type="PROSITE" id="PS00061">
    <property type="entry name" value="ADH_SHORT"/>
    <property type="match status" value="1"/>
</dbReference>
<evidence type="ECO:0000256" key="1">
    <source>
        <dbReference type="ARBA" id="ARBA00006484"/>
    </source>
</evidence>
<dbReference type="Pfam" id="PF13561">
    <property type="entry name" value="adh_short_C2"/>
    <property type="match status" value="1"/>
</dbReference>
<keyword evidence="3" id="KW-1185">Reference proteome</keyword>
<dbReference type="PRINTS" id="PR00081">
    <property type="entry name" value="GDHRDH"/>
</dbReference>
<reference evidence="2 3" key="1">
    <citation type="submission" date="2023-07" db="EMBL/GenBank/DDBJ databases">
        <title>Genomic Encyclopedia of Type Strains, Phase IV (KMG-IV): sequencing the most valuable type-strain genomes for metagenomic binning, comparative biology and taxonomic classification.</title>
        <authorList>
            <person name="Goeker M."/>
        </authorList>
    </citation>
    <scope>NUCLEOTIDE SEQUENCE [LARGE SCALE GENOMIC DNA]</scope>
    <source>
        <strain evidence="2 3">DSM 5896</strain>
    </source>
</reference>
<comment type="caution">
    <text evidence="2">The sequence shown here is derived from an EMBL/GenBank/DDBJ whole genome shotgun (WGS) entry which is preliminary data.</text>
</comment>
<dbReference type="Gene3D" id="3.40.50.720">
    <property type="entry name" value="NAD(P)-binding Rossmann-like Domain"/>
    <property type="match status" value="1"/>
</dbReference>
<dbReference type="RefSeq" id="WP_307428321.1">
    <property type="nucleotide sequence ID" value="NZ_JAUSVK010000001.1"/>
</dbReference>
<dbReference type="InterPro" id="IPR020904">
    <property type="entry name" value="Sc_DH/Rdtase_CS"/>
</dbReference>
<dbReference type="InterPro" id="IPR002347">
    <property type="entry name" value="SDR_fam"/>
</dbReference>
<evidence type="ECO:0000313" key="2">
    <source>
        <dbReference type="EMBL" id="MDQ0393258.1"/>
    </source>
</evidence>
<sequence>MATGLYDFSEQRVLVVGASRAGIGAAIADGFADAGATVTITGKEEQPIQSYLGRYAYRQLDVADEEAVRTLAAETAGLDILVNCAGMADRDTEWTHAGFKRVIDVNLVGMFNLANAFRPHLARSRGAVVAIASMYSLMGSPFVPAYGASKAALAQLVQTLAIAWAADGIRVNAIAPGFIVTEQTTRARADAVHYNRVLDRTPMARWGEPGDLVGPALFLASDHARFVTGILMPVDGGLTANL</sequence>
<dbReference type="PRINTS" id="PR00080">
    <property type="entry name" value="SDRFAMILY"/>
</dbReference>
<comment type="similarity">
    <text evidence="1">Belongs to the short-chain dehydrogenases/reductases (SDR) family.</text>
</comment>
<protein>
    <submittedName>
        <fullName evidence="2">NAD(P)-dependent dehydrogenase (Short-subunit alcohol dehydrogenase family)</fullName>
    </submittedName>
</protein>